<dbReference type="GO" id="GO:0030973">
    <property type="term" value="F:molybdate ion binding"/>
    <property type="evidence" value="ECO:0007669"/>
    <property type="project" value="UniProtKB-ARBA"/>
</dbReference>
<evidence type="ECO:0000256" key="7">
    <source>
        <dbReference type="SAM" id="SignalP"/>
    </source>
</evidence>
<dbReference type="HOGENOM" id="CLU_065520_3_1_4"/>
<keyword evidence="4 7" id="KW-0732">Signal</keyword>
<evidence type="ECO:0000313" key="9">
    <source>
        <dbReference type="Proteomes" id="UP000004105"/>
    </source>
</evidence>
<feature type="signal peptide" evidence="7">
    <location>
        <begin position="1"/>
        <end position="21"/>
    </location>
</feature>
<dbReference type="InterPro" id="IPR050682">
    <property type="entry name" value="ModA/WtpA"/>
</dbReference>
<keyword evidence="2 6" id="KW-0500">Molybdenum</keyword>
<feature type="binding site" evidence="6">
    <location>
        <position position="141"/>
    </location>
    <ligand>
        <name>molybdate</name>
        <dbReference type="ChEBI" id="CHEBI:36264"/>
    </ligand>
</feature>
<dbReference type="RefSeq" id="WP_007342918.1">
    <property type="nucleotide sequence ID" value="NZ_GL878494.1"/>
</dbReference>
<feature type="binding site" evidence="6">
    <location>
        <position position="168"/>
    </location>
    <ligand>
        <name>molybdate</name>
        <dbReference type="ChEBI" id="CHEBI:36264"/>
    </ligand>
</feature>
<gene>
    <name evidence="8" type="primary">modA</name>
    <name evidence="8" type="ORF">HMPREF9123_1912</name>
</gene>
<keyword evidence="9" id="KW-1185">Reference proteome</keyword>
<dbReference type="AlphaFoldDB" id="F2BDV6"/>
<feature type="binding site" evidence="6">
    <location>
        <position position="59"/>
    </location>
    <ligand>
        <name>molybdate</name>
        <dbReference type="ChEBI" id="CHEBI:36264"/>
    </ligand>
</feature>
<evidence type="ECO:0000256" key="4">
    <source>
        <dbReference type="ARBA" id="ARBA00022729"/>
    </source>
</evidence>
<reference evidence="8 9" key="1">
    <citation type="submission" date="2011-02" db="EMBL/GenBank/DDBJ databases">
        <authorList>
            <person name="Muzny D."/>
            <person name="Qin X."/>
            <person name="Deng J."/>
            <person name="Jiang H."/>
            <person name="Liu Y."/>
            <person name="Qu J."/>
            <person name="Song X.-Z."/>
            <person name="Zhang L."/>
            <person name="Thornton R."/>
            <person name="Coyle M."/>
            <person name="Francisco L."/>
            <person name="Jackson L."/>
            <person name="Javaid M."/>
            <person name="Korchina V."/>
            <person name="Kovar C."/>
            <person name="Mata R."/>
            <person name="Mathew T."/>
            <person name="Ngo R."/>
            <person name="Nguyen L."/>
            <person name="Nguyen N."/>
            <person name="Okwuonu G."/>
            <person name="Ongeri F."/>
            <person name="Pham C."/>
            <person name="Simmons D."/>
            <person name="Wilczek-Boney K."/>
            <person name="Hale W."/>
            <person name="Jakkamsetti A."/>
            <person name="Pham P."/>
            <person name="Ruth R."/>
            <person name="San Lucas F."/>
            <person name="Warren J."/>
            <person name="Zhang J."/>
            <person name="Zhao Z."/>
            <person name="Zhou C."/>
            <person name="Zhu D."/>
            <person name="Lee S."/>
            <person name="Bess C."/>
            <person name="Blankenburg K."/>
            <person name="Forbes L."/>
            <person name="Fu Q."/>
            <person name="Gubbala S."/>
            <person name="Hirani K."/>
            <person name="Jayaseelan J.C."/>
            <person name="Lara F."/>
            <person name="Munidasa M."/>
            <person name="Palculict T."/>
            <person name="Patil S."/>
            <person name="Pu L.-L."/>
            <person name="Saada N."/>
            <person name="Tang L."/>
            <person name="Weissenberger G."/>
            <person name="Zhu Y."/>
            <person name="Hemphill L."/>
            <person name="Shang Y."/>
            <person name="Youmans B."/>
            <person name="Ayvaz T."/>
            <person name="Ross M."/>
            <person name="Santibanez J."/>
            <person name="Aqrawi P."/>
            <person name="Gross S."/>
            <person name="Joshi V."/>
            <person name="Fowler G."/>
            <person name="Nazareth L."/>
            <person name="Reid J."/>
            <person name="Worley K."/>
            <person name="Petrosino J."/>
            <person name="Highlander S."/>
            <person name="Gibbs R."/>
        </authorList>
    </citation>
    <scope>NUCLEOTIDE SEQUENCE [LARGE SCALE GENOMIC DNA]</scope>
    <source>
        <strain evidence="8 9">ATCC BAA-1200</strain>
    </source>
</reference>
<comment type="caution">
    <text evidence="8">The sequence shown here is derived from an EMBL/GenBank/DDBJ whole genome shotgun (WGS) entry which is preliminary data.</text>
</comment>
<dbReference type="PANTHER" id="PTHR30632:SF0">
    <property type="entry name" value="SULFATE-BINDING PROTEIN"/>
    <property type="match status" value="1"/>
</dbReference>
<dbReference type="Proteomes" id="UP000004105">
    <property type="component" value="Unassembled WGS sequence"/>
</dbReference>
<name>F2BDV6_9NEIS</name>
<comment type="subunit">
    <text evidence="5">The complex is composed of two ATP-binding proteins (ModC), two transmembrane proteins (ModB) and a solute-binding protein (ModA).</text>
</comment>
<dbReference type="GO" id="GO:0046872">
    <property type="term" value="F:metal ion binding"/>
    <property type="evidence" value="ECO:0007669"/>
    <property type="project" value="UniProtKB-KW"/>
</dbReference>
<dbReference type="PIRSF" id="PIRSF004846">
    <property type="entry name" value="ModA"/>
    <property type="match status" value="1"/>
</dbReference>
<feature type="chain" id="PRO_5003274210" evidence="7">
    <location>
        <begin position="22"/>
        <end position="254"/>
    </location>
</feature>
<dbReference type="FunFam" id="3.40.190.10:FF:000035">
    <property type="entry name" value="Molybdate ABC transporter substrate-binding protein"/>
    <property type="match status" value="1"/>
</dbReference>
<feature type="binding site" evidence="6">
    <location>
        <position position="186"/>
    </location>
    <ligand>
        <name>molybdate</name>
        <dbReference type="ChEBI" id="CHEBI:36264"/>
    </ligand>
</feature>
<dbReference type="PANTHER" id="PTHR30632">
    <property type="entry name" value="MOLYBDATE-BINDING PERIPLASMIC PROTEIN"/>
    <property type="match status" value="1"/>
</dbReference>
<protein>
    <submittedName>
        <fullName evidence="8">Molybdate ABC superfamily ATP binding cassette transporter, binding protein</fullName>
    </submittedName>
</protein>
<evidence type="ECO:0000256" key="1">
    <source>
        <dbReference type="ARBA" id="ARBA00009175"/>
    </source>
</evidence>
<dbReference type="GO" id="GO:0015689">
    <property type="term" value="P:molybdate ion transport"/>
    <property type="evidence" value="ECO:0007669"/>
    <property type="project" value="InterPro"/>
</dbReference>
<dbReference type="Gene3D" id="3.40.190.10">
    <property type="entry name" value="Periplasmic binding protein-like II"/>
    <property type="match status" value="2"/>
</dbReference>
<organism evidence="8 9">
    <name type="scientific">Neisseria bacilliformis ATCC BAA-1200</name>
    <dbReference type="NCBI Taxonomy" id="888742"/>
    <lineage>
        <taxon>Bacteria</taxon>
        <taxon>Pseudomonadati</taxon>
        <taxon>Pseudomonadota</taxon>
        <taxon>Betaproteobacteria</taxon>
        <taxon>Neisseriales</taxon>
        <taxon>Neisseriaceae</taxon>
        <taxon>Neisseria</taxon>
    </lineage>
</organism>
<dbReference type="GO" id="GO:1901359">
    <property type="term" value="F:tungstate binding"/>
    <property type="evidence" value="ECO:0007669"/>
    <property type="project" value="UniProtKB-ARBA"/>
</dbReference>
<evidence type="ECO:0000313" key="8">
    <source>
        <dbReference type="EMBL" id="EGF10275.1"/>
    </source>
</evidence>
<evidence type="ECO:0000256" key="5">
    <source>
        <dbReference type="ARBA" id="ARBA00062515"/>
    </source>
</evidence>
<dbReference type="NCBIfam" id="TIGR01256">
    <property type="entry name" value="modA"/>
    <property type="match status" value="1"/>
</dbReference>
<dbReference type="OrthoDB" id="9785015at2"/>
<accession>F2BDV6</accession>
<dbReference type="SUPFAM" id="SSF53850">
    <property type="entry name" value="Periplasmic binding protein-like II"/>
    <property type="match status" value="1"/>
</dbReference>
<comment type="similarity">
    <text evidence="1">Belongs to the bacterial solute-binding protein ModA family.</text>
</comment>
<dbReference type="Pfam" id="PF13531">
    <property type="entry name" value="SBP_bac_11"/>
    <property type="match status" value="1"/>
</dbReference>
<evidence type="ECO:0000256" key="2">
    <source>
        <dbReference type="ARBA" id="ARBA00022505"/>
    </source>
</evidence>
<proteinExistence type="inferred from homology"/>
<dbReference type="InterPro" id="IPR005950">
    <property type="entry name" value="ModA"/>
</dbReference>
<dbReference type="EMBL" id="AFAY01000042">
    <property type="protein sequence ID" value="EGF10275.1"/>
    <property type="molecule type" value="Genomic_DNA"/>
</dbReference>
<feature type="binding site" evidence="6">
    <location>
        <position position="31"/>
    </location>
    <ligand>
        <name>molybdate</name>
        <dbReference type="ChEBI" id="CHEBI:36264"/>
    </ligand>
</feature>
<sequence>MNIRNTTLIAALALAAAPALADDLTVSAAASLKEAFQEINAAYQKAHPGTAVKLNTAASGVLLQQLSQGAPVDVLATADQATMDKAQEQNLIDKAARRTFVLNNLVVVQPKDSRLKIKTLNDLKAATVNRIAVGNPDSVPAGRYTKGALEKAGLYTTLQPKIVSTQNVRQALDYVSRGETEAGFVYRTDAVLAKDKVNISFAVPLETPVSYAIAPTAAPKNKEAKSYVDFVLSPKGQAILKKYGFSSAKGFKAK</sequence>
<keyword evidence="3 6" id="KW-0479">Metal-binding</keyword>
<evidence type="ECO:0000256" key="6">
    <source>
        <dbReference type="PIRSR" id="PIRSR004846-1"/>
    </source>
</evidence>
<evidence type="ECO:0000256" key="3">
    <source>
        <dbReference type="ARBA" id="ARBA00022723"/>
    </source>
</evidence>